<dbReference type="GO" id="GO:0016787">
    <property type="term" value="F:hydrolase activity"/>
    <property type="evidence" value="ECO:0007669"/>
    <property type="project" value="UniProtKB-KW"/>
</dbReference>
<dbReference type="EMBL" id="FPHF01000007">
    <property type="protein sequence ID" value="SFV50282.1"/>
    <property type="molecule type" value="Genomic_DNA"/>
</dbReference>
<name>A0A1W1B9X7_9ZZZZ</name>
<accession>A0A1W1B9X7</accession>
<dbReference type="PANTHER" id="PTHR30399:SF1">
    <property type="entry name" value="UTP PYROPHOSPHATASE"/>
    <property type="match status" value="1"/>
</dbReference>
<keyword evidence="2" id="KW-0378">Hydrolase</keyword>
<protein>
    <submittedName>
        <fullName evidence="2">Putative predicted metal-dependent hydrolase</fullName>
    </submittedName>
</protein>
<evidence type="ECO:0000259" key="1">
    <source>
        <dbReference type="Pfam" id="PF01863"/>
    </source>
</evidence>
<gene>
    <name evidence="2" type="ORF">MNB_SM-4-1296</name>
</gene>
<dbReference type="InterPro" id="IPR053136">
    <property type="entry name" value="UTP_pyrophosphatase-like"/>
</dbReference>
<dbReference type="CDD" id="cd07344">
    <property type="entry name" value="M48_yhfN_like"/>
    <property type="match status" value="1"/>
</dbReference>
<dbReference type="AlphaFoldDB" id="A0A1W1B9X7"/>
<proteinExistence type="predicted"/>
<sequence>MSKLLYKDYEIELKYNSKLKNTYIGIESENKILIKTSSKSQDYILNLLELRDSWIQKQFKKQQTYTSLDMNLEDEVLLFSQKYSIDSQEATLLRDKLNRLRINSPQKIMKCYDDFYKSRAATYLNERTEFYSKKMGLSFDMIKYRKMKSRWGSCSSKRVLTFNTELMKVDKNLIDYVVVHELAHLKHMNHSTDFHALVEMYLPQSKQFRDALKHIRLR</sequence>
<feature type="domain" description="YgjP-like metallopeptidase" evidence="1">
    <location>
        <begin position="20"/>
        <end position="214"/>
    </location>
</feature>
<dbReference type="Gene3D" id="3.30.2010.10">
    <property type="entry name" value="Metalloproteases ('zincins'), catalytic domain"/>
    <property type="match status" value="1"/>
</dbReference>
<dbReference type="PANTHER" id="PTHR30399">
    <property type="entry name" value="UNCHARACTERIZED PROTEIN YGJP"/>
    <property type="match status" value="1"/>
</dbReference>
<reference evidence="2" key="1">
    <citation type="submission" date="2016-10" db="EMBL/GenBank/DDBJ databases">
        <authorList>
            <person name="de Groot N.N."/>
        </authorList>
    </citation>
    <scope>NUCLEOTIDE SEQUENCE</scope>
</reference>
<dbReference type="InterPro" id="IPR002725">
    <property type="entry name" value="YgjP-like_metallopeptidase"/>
</dbReference>
<dbReference type="Pfam" id="PF01863">
    <property type="entry name" value="YgjP-like"/>
    <property type="match status" value="1"/>
</dbReference>
<evidence type="ECO:0000313" key="2">
    <source>
        <dbReference type="EMBL" id="SFV50282.1"/>
    </source>
</evidence>
<organism evidence="2">
    <name type="scientific">hydrothermal vent metagenome</name>
    <dbReference type="NCBI Taxonomy" id="652676"/>
    <lineage>
        <taxon>unclassified sequences</taxon>
        <taxon>metagenomes</taxon>
        <taxon>ecological metagenomes</taxon>
    </lineage>
</organism>